<proteinExistence type="evidence at transcript level"/>
<feature type="compositionally biased region" description="Polar residues" evidence="1">
    <location>
        <begin position="50"/>
        <end position="65"/>
    </location>
</feature>
<accession>Q4VDC0</accession>
<gene>
    <name evidence="3" type="primary">m-160-1</name>
</gene>
<dbReference type="PANTHER" id="PTHR31384">
    <property type="entry name" value="AUXIN RESPONSE FACTOR 4-RELATED"/>
    <property type="match status" value="1"/>
</dbReference>
<dbReference type="AlphaFoldDB" id="Q4VDC0"/>
<dbReference type="PANTHER" id="PTHR31384:SF39">
    <property type="entry name" value="AUXIN RESPONSE FACTOR"/>
    <property type="match status" value="1"/>
</dbReference>
<dbReference type="InterPro" id="IPR044835">
    <property type="entry name" value="ARF_plant"/>
</dbReference>
<feature type="region of interest" description="Disordered" evidence="1">
    <location>
        <begin position="1"/>
        <end position="92"/>
    </location>
</feature>
<dbReference type="InterPro" id="IPR053793">
    <property type="entry name" value="PB1-like"/>
</dbReference>
<dbReference type="PROSITE" id="PS51745">
    <property type="entry name" value="PB1"/>
    <property type="match status" value="1"/>
</dbReference>
<evidence type="ECO:0000313" key="3">
    <source>
        <dbReference type="EMBL" id="AAY17064.1"/>
    </source>
</evidence>
<feature type="compositionally biased region" description="Polar residues" evidence="1">
    <location>
        <begin position="123"/>
        <end position="132"/>
    </location>
</feature>
<feature type="compositionally biased region" description="Low complexity" evidence="1">
    <location>
        <begin position="142"/>
        <end position="155"/>
    </location>
</feature>
<organism evidence="3">
    <name type="scientific">Polytrichum juniperinum</name>
    <name type="common">Juniper polytrichum moss</name>
    <dbReference type="NCBI Taxonomy" id="129213"/>
    <lineage>
        <taxon>Eukaryota</taxon>
        <taxon>Viridiplantae</taxon>
        <taxon>Streptophyta</taxon>
        <taxon>Embryophyta</taxon>
        <taxon>Bryophyta</taxon>
        <taxon>Bryophytina</taxon>
        <taxon>Polytrichopsida</taxon>
        <taxon>Polytrichales</taxon>
        <taxon>Polytrichaceae</taxon>
        <taxon>Polytrichum</taxon>
    </lineage>
</organism>
<sequence length="308" mass="34473">ARHDRFNGLPTVDFRNNNHKHPREFPSDNYYHEQVSPVRMVFNDHPPPSSTNGGHHLSLSSNNGRQHQQRPQLPSPSSSQSMALMATGENSTPKAASTTFFLFGQSIDPTHSSKSQQQQQQQHSAPGNSSSDDPFPQDGQRLSTTSNSSSENTLESQERVSRYHPGLNGLSGGRPGVGSDGLMSRFQQNEINLSSGCEIGSLKWYKDQGSDREKPLNEAIFHCKVFREGEEVGRTLDLSIFTSYYELFNRLAAMFSVPTSKFEHRVVYQDAEGSMKHVGDEPYRNFVKAVRRLTILPETRSNGNMVRS</sequence>
<dbReference type="GO" id="GO:0006355">
    <property type="term" value="P:regulation of DNA-templated transcription"/>
    <property type="evidence" value="ECO:0007669"/>
    <property type="project" value="InterPro"/>
</dbReference>
<name>Q4VDC0_POLJU</name>
<dbReference type="SUPFAM" id="SSF54277">
    <property type="entry name" value="CAD &amp; PB1 domains"/>
    <property type="match status" value="1"/>
</dbReference>
<dbReference type="EMBL" id="AY974165">
    <property type="protein sequence ID" value="AAY17064.1"/>
    <property type="molecule type" value="mRNA"/>
</dbReference>
<evidence type="ECO:0000259" key="2">
    <source>
        <dbReference type="PROSITE" id="PS51745"/>
    </source>
</evidence>
<dbReference type="GO" id="GO:0009725">
    <property type="term" value="P:response to hormone"/>
    <property type="evidence" value="ECO:0007669"/>
    <property type="project" value="InterPro"/>
</dbReference>
<feature type="domain" description="PB1" evidence="2">
    <location>
        <begin position="220"/>
        <end position="300"/>
    </location>
</feature>
<feature type="compositionally biased region" description="Gly residues" evidence="1">
    <location>
        <begin position="169"/>
        <end position="179"/>
    </location>
</feature>
<protein>
    <submittedName>
        <fullName evidence="3">M-160-1_1</fullName>
    </submittedName>
</protein>
<feature type="non-terminal residue" evidence="3">
    <location>
        <position position="1"/>
    </location>
</feature>
<dbReference type="Gene3D" id="3.10.20.90">
    <property type="entry name" value="Phosphatidylinositol 3-kinase Catalytic Subunit, Chain A, domain 1"/>
    <property type="match status" value="1"/>
</dbReference>
<reference evidence="3" key="1">
    <citation type="journal article" date="2005" name="Plant Cell">
        <title>Antiquity of microRNAs and their targets in land plants.</title>
        <authorList>
            <person name="Axtell M.J."/>
            <person name="Bartel D.P."/>
        </authorList>
    </citation>
    <scope>NUCLEOTIDE SEQUENCE</scope>
</reference>
<feature type="compositionally biased region" description="Low complexity" evidence="1">
    <location>
        <begin position="69"/>
        <end position="81"/>
    </location>
</feature>
<evidence type="ECO:0000256" key="1">
    <source>
        <dbReference type="SAM" id="MobiDB-lite"/>
    </source>
</evidence>
<feature type="region of interest" description="Disordered" evidence="1">
    <location>
        <begin position="106"/>
        <end position="182"/>
    </location>
</feature>
<dbReference type="GO" id="GO:0003677">
    <property type="term" value="F:DNA binding"/>
    <property type="evidence" value="ECO:0007669"/>
    <property type="project" value="InterPro"/>
</dbReference>